<gene>
    <name evidence="1" type="ORF">GURKE_03310</name>
</gene>
<evidence type="ECO:0000313" key="2">
    <source>
        <dbReference type="Proteomes" id="UP001055634"/>
    </source>
</evidence>
<keyword evidence="2" id="KW-1185">Reference proteome</keyword>
<organism evidence="1 2">
    <name type="scientific">Brevundimonas phage vB_BpoS-Gurke</name>
    <dbReference type="NCBI Taxonomy" id="2948599"/>
    <lineage>
        <taxon>Viruses</taxon>
        <taxon>Duplodnaviria</taxon>
        <taxon>Heunggongvirae</taxon>
        <taxon>Uroviricota</taxon>
        <taxon>Caudoviricetes</taxon>
        <taxon>Jeanschmidtviridae</taxon>
        <taxon>Kikimoravirus</taxon>
        <taxon>Kikimoravirus gurke</taxon>
    </lineage>
</organism>
<dbReference type="Proteomes" id="UP001055634">
    <property type="component" value="Segment"/>
</dbReference>
<dbReference type="EMBL" id="ON529850">
    <property type="protein sequence ID" value="UTC28357.1"/>
    <property type="molecule type" value="Genomic_DNA"/>
</dbReference>
<reference evidence="1" key="1">
    <citation type="submission" date="2022-04" db="EMBL/GenBank/DDBJ databases">
        <authorList>
            <person name="Friedrich I."/>
            <person name="Schneider D."/>
            <person name="Poehlein A."/>
            <person name="Hertel R."/>
            <person name="Daniel R."/>
        </authorList>
    </citation>
    <scope>NUCLEOTIDE SEQUENCE</scope>
</reference>
<proteinExistence type="predicted"/>
<protein>
    <submittedName>
        <fullName evidence="1">Uncharacterized protein</fullName>
    </submittedName>
</protein>
<name>A0A9E7STH7_9CAUD</name>
<evidence type="ECO:0000313" key="1">
    <source>
        <dbReference type="EMBL" id="UTC28357.1"/>
    </source>
</evidence>
<sequence>MPVEPKGHFDLDSVTPEELDRIVTEMGGQRAFSRAYGVARSTLQLRLNKVTRDPYSFRPPPEPHVIEINQGIRRFLLTSAQDETAIHEDFLTNLEAYRDYLRKDGPCEIMVSGYVYNKRLYWGHEKDRNESARAERDPSWHYRITPYLTNKRVRLGAMMEFCGEMNTLPTAKTPLTGFETHTKHRWGVIPHAKVQQDSIPTMKGSPAKMLMTTGSVTLPNYVLKRAGITAAVHHTIGAVLVEIDSEGRQFARHLQAEDDGSFIDLDILVKTCKDNSPRGNTPKITTGLGVVAMNWGDLHASQIDSDVSRACFGWFPVERDGKKTWSSWDGPTILDTLRPKYQFFHDVSDFQARNHHNLRDPHHMFQLFCQGADTVEDEMKEVGVFIEKTRRDFCQTVVVESNHDLALRRWLKEADYRHDPVNAEFFLACQRRSYQAIRERDHDFSIFEHVLTEHFPDVKCAGVRFLREDESFMVMDIEKGMHGHLGANGARGNPRQFTRMGPKSTTGHTHSARIIDGAYVAGTTSKLDLGYNKGLSSWSHSHVVTLANGKRQIITMQGDKWRL</sequence>
<accession>A0A9E7STH7</accession>